<protein>
    <submittedName>
        <fullName evidence="2">Uncharacterized protein</fullName>
    </submittedName>
</protein>
<proteinExistence type="predicted"/>
<dbReference type="GeneID" id="42056665"/>
<accession>A0A1L7W112</accession>
<reference evidence="3" key="1">
    <citation type="journal article" date="2016" name="Genome Biol. Evol.">
        <title>Comparative 'omics' of the Fusarium fujikuroi species complex highlights differences in genetic potential and metabolite synthesis.</title>
        <authorList>
            <person name="Niehaus E.-M."/>
            <person name="Muensterkoetter M."/>
            <person name="Proctor R.H."/>
            <person name="Brown D.W."/>
            <person name="Sharon A."/>
            <person name="Idan Y."/>
            <person name="Oren-Young L."/>
            <person name="Sieber C.M."/>
            <person name="Novak O."/>
            <person name="Pencik A."/>
            <person name="Tarkowska D."/>
            <person name="Hromadova K."/>
            <person name="Freeman S."/>
            <person name="Maymon M."/>
            <person name="Elazar M."/>
            <person name="Youssef S.A."/>
            <person name="El-Shabrawy E.S.M."/>
            <person name="Shalaby A.B.A."/>
            <person name="Houterman P."/>
            <person name="Brock N.L."/>
            <person name="Burkhardt I."/>
            <person name="Tsavkelova E.A."/>
            <person name="Dickschat J.S."/>
            <person name="Galuszka P."/>
            <person name="Gueldener U."/>
            <person name="Tudzynski B."/>
        </authorList>
    </citation>
    <scope>NUCLEOTIDE SEQUENCE [LARGE SCALE GENOMIC DNA]</scope>
    <source>
        <strain evidence="3">ET1</strain>
    </source>
</reference>
<dbReference type="AlphaFoldDB" id="A0A1L7W112"/>
<dbReference type="RefSeq" id="XP_031086883.1">
    <property type="nucleotide sequence ID" value="XM_031221311.1"/>
</dbReference>
<keyword evidence="3" id="KW-1185">Reference proteome</keyword>
<gene>
    <name evidence="2" type="ORF">FPRO_11797</name>
</gene>
<evidence type="ECO:0000313" key="2">
    <source>
        <dbReference type="EMBL" id="CZR46349.1"/>
    </source>
</evidence>
<organism evidence="2 3">
    <name type="scientific">Fusarium proliferatum (strain ET1)</name>
    <name type="common">Orchid endophyte fungus</name>
    <dbReference type="NCBI Taxonomy" id="1227346"/>
    <lineage>
        <taxon>Eukaryota</taxon>
        <taxon>Fungi</taxon>
        <taxon>Dikarya</taxon>
        <taxon>Ascomycota</taxon>
        <taxon>Pezizomycotina</taxon>
        <taxon>Sordariomycetes</taxon>
        <taxon>Hypocreomycetidae</taxon>
        <taxon>Hypocreales</taxon>
        <taxon>Nectriaceae</taxon>
        <taxon>Fusarium</taxon>
        <taxon>Fusarium fujikuroi species complex</taxon>
    </lineage>
</organism>
<dbReference type="EMBL" id="FJOF01000010">
    <property type="protein sequence ID" value="CZR46349.1"/>
    <property type="molecule type" value="Genomic_DNA"/>
</dbReference>
<feature type="region of interest" description="Disordered" evidence="1">
    <location>
        <begin position="366"/>
        <end position="386"/>
    </location>
</feature>
<evidence type="ECO:0000256" key="1">
    <source>
        <dbReference type="SAM" id="MobiDB-lite"/>
    </source>
</evidence>
<comment type="caution">
    <text evidence="2">The sequence shown here is derived from an EMBL/GenBank/DDBJ whole genome shotgun (WGS) entry which is preliminary data.</text>
</comment>
<dbReference type="Proteomes" id="UP000183971">
    <property type="component" value="Unassembled WGS sequence"/>
</dbReference>
<name>A0A1L7W112_FUSPR</name>
<dbReference type="VEuPathDB" id="FungiDB:FPRO_11797"/>
<sequence>MNQSRSPLPTRSRVLISVPAQAQSRQSDDQSTTSPVSLADPMSIFAISASFVSCFETVIDSSIKHHKCVLDVRNCWLGDDNLLRSGISQTLSPISLLGITMRCRVLPSSTGSCRQPRQEQGRRRRSGACEGSSRCRLHARVRCPWQSDSWGCFFACLECRAGCDWHDSAGCDSVNVNAVDTLFQGLGKARCNFEDQSNEAVTDDIEIAQGRCNVSMQCHVFLFHAQQKGILVHISRVTAPEPVVCRYSRPEYSDISLECSGLYPHPVNRIDDISSLKRNHLRLVGSGSWDRRNRTRQSEIGCVIKGVADGARTVLKADSKRRNGMPCQDLRSPTPFTAYCDISLAILFTSLSCVQQHGFARPLQFIPTRSTDKRQQRRRRSGHEHHETQLYSIEFFAADFSLSSPTRQFTHFNNALFLGTLNASPEPNPTVQAHHARTGFSLSLSVRVSPQKELLGVHHLFCLYGVSSFQAQPQNTGARRKTSVAALSTERPESPGTRCAALYPHIAFCSSSSLWILDHPGA</sequence>
<evidence type="ECO:0000313" key="3">
    <source>
        <dbReference type="Proteomes" id="UP000183971"/>
    </source>
</evidence>